<dbReference type="GO" id="GO:0030313">
    <property type="term" value="C:cell envelope"/>
    <property type="evidence" value="ECO:0007669"/>
    <property type="project" value="UniProtKB-SubCell"/>
</dbReference>
<gene>
    <name evidence="6" type="ORF">SAMN04515668_4673</name>
</gene>
<protein>
    <submittedName>
        <fullName evidence="6">Monosaccharide ABC transporter substrate-binding protein, CUT2 family</fullName>
    </submittedName>
</protein>
<dbReference type="PROSITE" id="PS51257">
    <property type="entry name" value="PROKAR_LIPOPROTEIN"/>
    <property type="match status" value="1"/>
</dbReference>
<feature type="domain" description="Periplasmic binding protein" evidence="5">
    <location>
        <begin position="49"/>
        <end position="305"/>
    </location>
</feature>
<evidence type="ECO:0000313" key="6">
    <source>
        <dbReference type="EMBL" id="SFQ81444.1"/>
    </source>
</evidence>
<dbReference type="Gene3D" id="3.40.50.2300">
    <property type="match status" value="2"/>
</dbReference>
<keyword evidence="7" id="KW-1185">Reference proteome</keyword>
<comment type="similarity">
    <text evidence="2">Belongs to the bacterial solute-binding protein 2 family.</text>
</comment>
<sequence>MKTLQLLISKSVAGAIMFLSIALILAGCDRKAARTSAGNEGGRKKVVGFAQMENNGPWRIAETKSMRDEAAKRGYELVATDAQTQTSKQISDVEDMVARKVEAIFLAPREFEGLDGALAVAKQAKIPVFLIDREAAGTPGQDYVTFIGSNFVEEGRRVGEWTVKNTNGAAGIIILEGTAGSSVALDRNKGFLAAIKSSPDMKILASQPADFARATGQKVMENLIQAHGKKITVVYTHNDEMALGAIQALKAAGMNPGKAVKVVSVDGQKSALEAIIAGDLNVTVECNPRFGPIAFDTYEKYLRGEQIPPKIIVPDKFFDSSNAAQFVAEAY</sequence>
<proteinExistence type="inferred from homology"/>
<feature type="transmembrane region" description="Helical" evidence="4">
    <location>
        <begin position="6"/>
        <end position="26"/>
    </location>
</feature>
<dbReference type="InterPro" id="IPR028082">
    <property type="entry name" value="Peripla_BP_I"/>
</dbReference>
<evidence type="ECO:0000256" key="2">
    <source>
        <dbReference type="ARBA" id="ARBA00007639"/>
    </source>
</evidence>
<evidence type="ECO:0000256" key="1">
    <source>
        <dbReference type="ARBA" id="ARBA00004196"/>
    </source>
</evidence>
<dbReference type="PANTHER" id="PTHR46847">
    <property type="entry name" value="D-ALLOSE-BINDING PERIPLASMIC PROTEIN-RELATED"/>
    <property type="match status" value="1"/>
</dbReference>
<dbReference type="Proteomes" id="UP000199029">
    <property type="component" value="Unassembled WGS sequence"/>
</dbReference>
<keyword evidence="4" id="KW-0472">Membrane</keyword>
<dbReference type="AlphaFoldDB" id="A0A1I6BKL7"/>
<evidence type="ECO:0000259" key="5">
    <source>
        <dbReference type="Pfam" id="PF13407"/>
    </source>
</evidence>
<reference evidence="7" key="1">
    <citation type="submission" date="2016-10" db="EMBL/GenBank/DDBJ databases">
        <authorList>
            <person name="Varghese N."/>
            <person name="Submissions S."/>
        </authorList>
    </citation>
    <scope>NUCLEOTIDE SEQUENCE [LARGE SCALE GENOMIC DNA]</scope>
    <source>
        <strain evidence="7">OR362-8,ATCC BAA-1266,JCM 13504</strain>
    </source>
</reference>
<keyword evidence="4" id="KW-1133">Transmembrane helix</keyword>
<organism evidence="6 7">
    <name type="scientific">Hymenobacter arizonensis</name>
    <name type="common">Siccationidurans arizonensis</name>
    <dbReference type="NCBI Taxonomy" id="1227077"/>
    <lineage>
        <taxon>Bacteria</taxon>
        <taxon>Pseudomonadati</taxon>
        <taxon>Bacteroidota</taxon>
        <taxon>Cytophagia</taxon>
        <taxon>Cytophagales</taxon>
        <taxon>Hymenobacteraceae</taxon>
        <taxon>Hymenobacter</taxon>
    </lineage>
</organism>
<name>A0A1I6BKL7_HYMAR</name>
<evidence type="ECO:0000256" key="4">
    <source>
        <dbReference type="SAM" id="Phobius"/>
    </source>
</evidence>
<dbReference type="PANTHER" id="PTHR46847:SF3">
    <property type="entry name" value="GALACTOFURANOSE-BINDING PROTEIN YTFQ"/>
    <property type="match status" value="1"/>
</dbReference>
<dbReference type="InterPro" id="IPR025997">
    <property type="entry name" value="SBP_2_dom"/>
</dbReference>
<evidence type="ECO:0000256" key="3">
    <source>
        <dbReference type="ARBA" id="ARBA00022729"/>
    </source>
</evidence>
<dbReference type="STRING" id="1227077.SAMN04515668_4673"/>
<comment type="subcellular location">
    <subcellularLocation>
        <location evidence="1">Cell envelope</location>
    </subcellularLocation>
</comment>
<keyword evidence="3" id="KW-0732">Signal</keyword>
<dbReference type="OrthoDB" id="9814427at2"/>
<evidence type="ECO:0000313" key="7">
    <source>
        <dbReference type="Proteomes" id="UP000199029"/>
    </source>
</evidence>
<dbReference type="EMBL" id="FOXS01000009">
    <property type="protein sequence ID" value="SFQ81444.1"/>
    <property type="molecule type" value="Genomic_DNA"/>
</dbReference>
<dbReference type="Pfam" id="PF13407">
    <property type="entry name" value="Peripla_BP_4"/>
    <property type="match status" value="1"/>
</dbReference>
<keyword evidence="4" id="KW-0812">Transmembrane</keyword>
<dbReference type="CDD" id="cd06309">
    <property type="entry name" value="PBP1_galactofuranose_YtfQ-like"/>
    <property type="match status" value="1"/>
</dbReference>
<dbReference type="RefSeq" id="WP_092678712.1">
    <property type="nucleotide sequence ID" value="NZ_FOXS01000009.1"/>
</dbReference>
<dbReference type="SUPFAM" id="SSF53822">
    <property type="entry name" value="Periplasmic binding protein-like I"/>
    <property type="match status" value="1"/>
</dbReference>
<dbReference type="GO" id="GO:0030246">
    <property type="term" value="F:carbohydrate binding"/>
    <property type="evidence" value="ECO:0007669"/>
    <property type="project" value="UniProtKB-ARBA"/>
</dbReference>
<accession>A0A1I6BKL7</accession>